<dbReference type="Gene3D" id="3.40.50.2300">
    <property type="match status" value="2"/>
</dbReference>
<feature type="region of interest" description="Disordered" evidence="6">
    <location>
        <begin position="1103"/>
        <end position="1202"/>
    </location>
</feature>
<dbReference type="Pfam" id="PF01094">
    <property type="entry name" value="ANF_receptor"/>
    <property type="match status" value="1"/>
</dbReference>
<dbReference type="PANTHER" id="PTHR24060">
    <property type="entry name" value="METABOTROPIC GLUTAMATE RECEPTOR"/>
    <property type="match status" value="1"/>
</dbReference>
<feature type="transmembrane region" description="Helical" evidence="7">
    <location>
        <begin position="1068"/>
        <end position="1094"/>
    </location>
</feature>
<evidence type="ECO:0000256" key="3">
    <source>
        <dbReference type="ARBA" id="ARBA00022989"/>
    </source>
</evidence>
<reference evidence="10 11" key="1">
    <citation type="submission" date="2017-06" db="EMBL/GenBank/DDBJ databases">
        <title>A platform for efficient transgenesis in Macrostomum lignano, a flatworm model organism for stem cell research.</title>
        <authorList>
            <person name="Berezikov E."/>
        </authorList>
    </citation>
    <scope>NUCLEOTIDE SEQUENCE [LARGE SCALE GENOMIC DNA]</scope>
    <source>
        <strain evidence="10">DV1</strain>
        <tissue evidence="10">Whole organism</tissue>
    </source>
</reference>
<protein>
    <recommendedName>
        <fullName evidence="9">Receptor ligand binding region domain-containing protein</fullName>
    </recommendedName>
</protein>
<dbReference type="STRING" id="282301.A0A267DY58"/>
<feature type="compositionally biased region" description="Polar residues" evidence="6">
    <location>
        <begin position="1187"/>
        <end position="1202"/>
    </location>
</feature>
<feature type="signal peptide" evidence="8">
    <location>
        <begin position="1"/>
        <end position="17"/>
    </location>
</feature>
<dbReference type="SUPFAM" id="SSF53822">
    <property type="entry name" value="Periplasmic binding protein-like I"/>
    <property type="match status" value="1"/>
</dbReference>
<evidence type="ECO:0000256" key="1">
    <source>
        <dbReference type="ARBA" id="ARBA00004370"/>
    </source>
</evidence>
<comment type="subcellular location">
    <subcellularLocation>
        <location evidence="1">Membrane</location>
    </subcellularLocation>
</comment>
<keyword evidence="2 7" id="KW-0812">Transmembrane</keyword>
<dbReference type="AlphaFoldDB" id="A0A267DY58"/>
<evidence type="ECO:0000256" key="8">
    <source>
        <dbReference type="SAM" id="SignalP"/>
    </source>
</evidence>
<proteinExistence type="predicted"/>
<keyword evidence="8" id="KW-0732">Signal</keyword>
<feature type="domain" description="Receptor ligand binding region" evidence="9">
    <location>
        <begin position="609"/>
        <end position="816"/>
    </location>
</feature>
<evidence type="ECO:0000259" key="9">
    <source>
        <dbReference type="Pfam" id="PF01094"/>
    </source>
</evidence>
<evidence type="ECO:0000256" key="2">
    <source>
        <dbReference type="ARBA" id="ARBA00022692"/>
    </source>
</evidence>
<dbReference type="InterPro" id="IPR028082">
    <property type="entry name" value="Peripla_BP_I"/>
</dbReference>
<accession>A0A267DY58</accession>
<evidence type="ECO:0000256" key="5">
    <source>
        <dbReference type="ARBA" id="ARBA00023180"/>
    </source>
</evidence>
<dbReference type="GO" id="GO:0016020">
    <property type="term" value="C:membrane"/>
    <property type="evidence" value="ECO:0007669"/>
    <property type="project" value="UniProtKB-SubCell"/>
</dbReference>
<name>A0A267DY58_9PLAT</name>
<gene>
    <name evidence="10" type="ORF">BOX15_Mlig003031g2</name>
</gene>
<dbReference type="OrthoDB" id="425344at2759"/>
<evidence type="ECO:0000256" key="4">
    <source>
        <dbReference type="ARBA" id="ARBA00023136"/>
    </source>
</evidence>
<feature type="chain" id="PRO_5012808735" description="Receptor ligand binding region domain-containing protein" evidence="8">
    <location>
        <begin position="18"/>
        <end position="1202"/>
    </location>
</feature>
<dbReference type="InterPro" id="IPR001828">
    <property type="entry name" value="ANF_lig-bd_rcpt"/>
</dbReference>
<dbReference type="Proteomes" id="UP000215902">
    <property type="component" value="Unassembled WGS sequence"/>
</dbReference>
<keyword evidence="11" id="KW-1185">Reference proteome</keyword>
<feature type="region of interest" description="Disordered" evidence="6">
    <location>
        <begin position="963"/>
        <end position="983"/>
    </location>
</feature>
<evidence type="ECO:0000256" key="6">
    <source>
        <dbReference type="SAM" id="MobiDB-lite"/>
    </source>
</evidence>
<dbReference type="EMBL" id="NIVC01002946">
    <property type="protein sequence ID" value="PAA54240.1"/>
    <property type="molecule type" value="Genomic_DNA"/>
</dbReference>
<evidence type="ECO:0000313" key="11">
    <source>
        <dbReference type="Proteomes" id="UP000215902"/>
    </source>
</evidence>
<keyword evidence="5" id="KW-0325">Glycoprotein</keyword>
<feature type="compositionally biased region" description="Basic and acidic residues" evidence="6">
    <location>
        <begin position="974"/>
        <end position="983"/>
    </location>
</feature>
<organism evidence="10 11">
    <name type="scientific">Macrostomum lignano</name>
    <dbReference type="NCBI Taxonomy" id="282301"/>
    <lineage>
        <taxon>Eukaryota</taxon>
        <taxon>Metazoa</taxon>
        <taxon>Spiralia</taxon>
        <taxon>Lophotrochozoa</taxon>
        <taxon>Platyhelminthes</taxon>
        <taxon>Rhabditophora</taxon>
        <taxon>Macrostomorpha</taxon>
        <taxon>Macrostomida</taxon>
        <taxon>Macrostomidae</taxon>
        <taxon>Macrostomum</taxon>
    </lineage>
</organism>
<comment type="caution">
    <text evidence="10">The sequence shown here is derived from an EMBL/GenBank/DDBJ whole genome shotgun (WGS) entry which is preliminary data.</text>
</comment>
<keyword evidence="3 7" id="KW-1133">Transmembrane helix</keyword>
<evidence type="ECO:0000256" key="7">
    <source>
        <dbReference type="SAM" id="Phobius"/>
    </source>
</evidence>
<keyword evidence="4 7" id="KW-0472">Membrane</keyword>
<feature type="compositionally biased region" description="Low complexity" evidence="6">
    <location>
        <begin position="1165"/>
        <end position="1179"/>
    </location>
</feature>
<dbReference type="InterPro" id="IPR050726">
    <property type="entry name" value="mGluR"/>
</dbReference>
<evidence type="ECO:0000313" key="10">
    <source>
        <dbReference type="EMBL" id="PAA54240.1"/>
    </source>
</evidence>
<sequence>MLSIVLILSSVVGHGWAADASSCAARAVILSNSKQQPTLTGRNCSSSNSSWDASSRINAALSNIILQRWFGASCQAEVCQSTEQVAAAQRQRWTKSSVFTNLDSEYQLEFLLQYRRAMESFGSTSRLNQPVFATVPSRLDAPMSTAFESGSADAVFTPGPSVFDLAEAAYQLVTGLNWTYIAVVTSTSRGDQLLAGRLRQLASRGSRRLCLGLVLSATSENATAAAEQLKRHVYSDKRLARLAVLLAAPADTVSRLLQLVSGGGDARYADTERRFQWILAGGEAFRFVGQQLATPASSTVATSLLGSLLLRPGVVDFSPGDDLVVSQVLNSTLSWLSPEFPQCNWTELSSPCYDAALNYDYLLLSLLPLLSRTLEAWAANGTLLSALRNSTGSFSFSPSLLSSVPFYGIFTDANYTGYSFSRGLYHRARGFSAPAVKMFNVQEVAGAKRLVKLGELLVDSAGDEARRSVTWQLGGPAAAKFYGLNASSGIVQEVPSLKSECSGVCPNCLGTSSGIVEFSPGDYYIGVIAPVRYPGNDRFYCSDGTLRGAREGGYQFALAVKFILQAANHLATESSAPPAGFNSNLMDQQLLAALRALLASATSARAGQAPKFGYVIIDSCYLGAYTGRNLNLLLSGQLAAETSGFHYSKLLGFVGALSSTSSMAAAELLKQFGLPLVSYGSTSTVLNDTVEYPSFARTVVTDRVIVQSMVQLLRFLQADYIVVVFADTDYGRSLRDQLLSLAAEADICIGRTFAHTTEDSVSNANLLRMVANQRVRYVPFLGSLEDLTNFLDFAGAETAASGLTLLTTEAVGSAGSWLAGRADLCAGCLSVEIDAGQSAAFVEHQRSLLARPPSAAEKPWPPWLVSYFQSARGCYLATEFARTEPAAVGACGPASPGELPGLGFLDSRAPLAANAAAALLLGGLATVGDVCVAATSTAACDALLQNPSWAAMKARGNRILFGDAKGGPSAKPRRFGDYRPIGDDRTGSNRLNVLQFGSGAEGWRKIGEYSAAAGLQMQRSLDSVQAKEKPAAQAACRQRADCSDAESVVCVNLTPAVSPPPAASNAHLALLLLLLLLPAGICAGYFSNDIWLWMRQKCQKLRKQPPSQQPQPPQVPSFELDTIRSQPPGSVATVPAPPPPQQPAVPATSSLPPAPMPRRQRQSTGASAGSGARPSGSYAEMQVEAAVQSQASRQTDTYENDT</sequence>